<dbReference type="GO" id="GO:0016192">
    <property type="term" value="P:vesicle-mediated transport"/>
    <property type="evidence" value="ECO:0007669"/>
    <property type="project" value="TreeGrafter"/>
</dbReference>
<dbReference type="PANTHER" id="PTHR28187">
    <property type="entry name" value="PROTEIN RCR1-RELATED"/>
    <property type="match status" value="1"/>
</dbReference>
<reference evidence="3 4" key="1">
    <citation type="journal article" date="2013" name="PLoS Genet.">
        <title>The genome and development-dependent transcriptomes of Pyronema confluens: a window into fungal evolution.</title>
        <authorList>
            <person name="Traeger S."/>
            <person name="Altegoer F."/>
            <person name="Freitag M."/>
            <person name="Gabaldon T."/>
            <person name="Kempken F."/>
            <person name="Kumar A."/>
            <person name="Marcet-Houben M."/>
            <person name="Poggeler S."/>
            <person name="Stajich J.E."/>
            <person name="Nowrousian M."/>
        </authorList>
    </citation>
    <scope>NUCLEOTIDE SEQUENCE [LARGE SCALE GENOMIC DNA]</scope>
    <source>
        <strain evidence="4">CBS 100304</strain>
        <tissue evidence="3">Vegetative mycelium</tissue>
    </source>
</reference>
<evidence type="ECO:0000313" key="4">
    <source>
        <dbReference type="Proteomes" id="UP000018144"/>
    </source>
</evidence>
<dbReference type="InterPro" id="IPR020999">
    <property type="entry name" value="Chitin_synth_reg_RCR"/>
</dbReference>
<protein>
    <submittedName>
        <fullName evidence="3">Similar to Protein RCR2 acc. no. Q03446</fullName>
    </submittedName>
</protein>
<dbReference type="EMBL" id="HF935441">
    <property type="protein sequence ID" value="CCX30463.1"/>
    <property type="molecule type" value="Genomic_DNA"/>
</dbReference>
<gene>
    <name evidence="3" type="ORF">PCON_08662</name>
</gene>
<dbReference type="Proteomes" id="UP000018144">
    <property type="component" value="Unassembled WGS sequence"/>
</dbReference>
<keyword evidence="2" id="KW-0812">Transmembrane</keyword>
<proteinExistence type="predicted"/>
<organism evidence="3 4">
    <name type="scientific">Pyronema omphalodes (strain CBS 100304)</name>
    <name type="common">Pyronema confluens</name>
    <dbReference type="NCBI Taxonomy" id="1076935"/>
    <lineage>
        <taxon>Eukaryota</taxon>
        <taxon>Fungi</taxon>
        <taxon>Dikarya</taxon>
        <taxon>Ascomycota</taxon>
        <taxon>Pezizomycotina</taxon>
        <taxon>Pezizomycetes</taxon>
        <taxon>Pezizales</taxon>
        <taxon>Pyronemataceae</taxon>
        <taxon>Pyronema</taxon>
    </lineage>
</organism>
<dbReference type="AlphaFoldDB" id="U4LF25"/>
<dbReference type="Pfam" id="PF12273">
    <property type="entry name" value="RCR"/>
    <property type="match status" value="1"/>
</dbReference>
<keyword evidence="4" id="KW-1185">Reference proteome</keyword>
<accession>U4LF25</accession>
<keyword evidence="2" id="KW-1133">Transmembrane helix</keyword>
<feature type="compositionally biased region" description="Polar residues" evidence="1">
    <location>
        <begin position="165"/>
        <end position="181"/>
    </location>
</feature>
<evidence type="ECO:0000256" key="2">
    <source>
        <dbReference type="SAM" id="Phobius"/>
    </source>
</evidence>
<feature type="transmembrane region" description="Helical" evidence="2">
    <location>
        <begin position="29"/>
        <end position="49"/>
    </location>
</feature>
<dbReference type="eggNOG" id="ENOG502S8F1">
    <property type="taxonomic scope" value="Eukaryota"/>
</dbReference>
<evidence type="ECO:0000313" key="3">
    <source>
        <dbReference type="EMBL" id="CCX30463.1"/>
    </source>
</evidence>
<dbReference type="PANTHER" id="PTHR28187:SF1">
    <property type="entry name" value="PROTEIN RCR1-RELATED"/>
    <property type="match status" value="1"/>
</dbReference>
<evidence type="ECO:0000256" key="1">
    <source>
        <dbReference type="SAM" id="MobiDB-lite"/>
    </source>
</evidence>
<name>U4LF25_PYROM</name>
<sequence>MNNPQYDQSITCDSWGNCYSSRWNNWGRWVFVTFVIIGFIMFITMLMFISARKRRRIGQQPLVGTAWLAPKNQHPQWNAQPGPSGPSGYYPPPPPGGDYNHGNFYTPPPYTPNPQFTGTTPDTTHAGAYYAPPPGPPPVHTTGPAYEMTQQPNHQGPAPPVPVNSHPTGTSTHSYVQSNNPFQPPASPPAAHIGPTGKP</sequence>
<dbReference type="OMA" id="FNTNDGY"/>
<dbReference type="OrthoDB" id="3556830at2759"/>
<keyword evidence="2" id="KW-0472">Membrane</keyword>
<feature type="region of interest" description="Disordered" evidence="1">
    <location>
        <begin position="72"/>
        <end position="199"/>
    </location>
</feature>